<evidence type="ECO:0000313" key="2">
    <source>
        <dbReference type="Proteomes" id="UP000028252"/>
    </source>
</evidence>
<dbReference type="AlphaFoldDB" id="A0A081G4L5"/>
<organism evidence="1 2">
    <name type="scientific">Marinobacterium lacunae</name>
    <dbReference type="NCBI Taxonomy" id="1232683"/>
    <lineage>
        <taxon>Bacteria</taxon>
        <taxon>Pseudomonadati</taxon>
        <taxon>Pseudomonadota</taxon>
        <taxon>Gammaproteobacteria</taxon>
        <taxon>Oceanospirillales</taxon>
        <taxon>Oceanospirillaceae</taxon>
        <taxon>Marinobacterium</taxon>
    </lineage>
</organism>
<dbReference type="Proteomes" id="UP000028252">
    <property type="component" value="Unassembled WGS sequence"/>
</dbReference>
<accession>A0A081G4L5</accession>
<dbReference type="EMBL" id="JMQN01000004">
    <property type="protein sequence ID" value="KEA65720.1"/>
    <property type="molecule type" value="Genomic_DNA"/>
</dbReference>
<protein>
    <submittedName>
        <fullName evidence="1">Uncharacterized protein</fullName>
    </submittedName>
</protein>
<reference evidence="1 2" key="1">
    <citation type="submission" date="2014-04" db="EMBL/GenBank/DDBJ databases">
        <title>Marinobacterium kochiensis sp. nov., isolated from sediment sample collected from Kochi backwaters in Kerala, India.</title>
        <authorList>
            <person name="Singh A."/>
            <person name="Pinnaka A.K."/>
        </authorList>
    </citation>
    <scope>NUCLEOTIDE SEQUENCE [LARGE SCALE GENOMIC DNA]</scope>
    <source>
        <strain evidence="1 2">AK27</strain>
    </source>
</reference>
<comment type="caution">
    <text evidence="1">The sequence shown here is derived from an EMBL/GenBank/DDBJ whole genome shotgun (WGS) entry which is preliminary data.</text>
</comment>
<sequence>MIGGDLDSCLEPFTGTALYAGGLEPAWSLLLSDERLVFNQPGRLRTLVFDQPKRMRVGTLWRWYQRLDDGKGQLDVAFEVERKPCRDEQGVWYALTAHVNLDEVLFDGCARYGDLQRLTLASRYRTPAGQYLRDIHVLMKADGSARLIEENHNGLPLVPRAGAWRFLNSDRILLELARDGSEGAVDTLLWKLGNDGSLTLLNDDPALGRGLELQPLGAPLQWPEGGRKPLP</sequence>
<evidence type="ECO:0000313" key="1">
    <source>
        <dbReference type="EMBL" id="KEA65720.1"/>
    </source>
</evidence>
<name>A0A081G4L5_9GAMM</name>
<proteinExistence type="predicted"/>
<gene>
    <name evidence="1" type="ORF">ADIMK_0032</name>
</gene>
<dbReference type="PATRIC" id="fig|1232683.4.peg.32"/>
<keyword evidence="2" id="KW-1185">Reference proteome</keyword>